<dbReference type="RefSeq" id="WP_106094479.1">
    <property type="nucleotide sequence ID" value="NZ_PVNL01000139.1"/>
</dbReference>
<dbReference type="InterPro" id="IPR011704">
    <property type="entry name" value="ATPase_dyneun-rel_AAA"/>
</dbReference>
<dbReference type="Pfam" id="PF14338">
    <property type="entry name" value="Mrr_N"/>
    <property type="match status" value="1"/>
</dbReference>
<dbReference type="InterPro" id="IPR052934">
    <property type="entry name" value="Methyl-DNA_Rec/Restrict_Enz"/>
</dbReference>
<accession>A0A2S9XPW2</accession>
<dbReference type="EMBL" id="PVNL01000139">
    <property type="protein sequence ID" value="PRP94895.1"/>
    <property type="molecule type" value="Genomic_DNA"/>
</dbReference>
<dbReference type="GO" id="GO:0005524">
    <property type="term" value="F:ATP binding"/>
    <property type="evidence" value="ECO:0007669"/>
    <property type="project" value="InterPro"/>
</dbReference>
<dbReference type="InterPro" id="IPR003593">
    <property type="entry name" value="AAA+_ATPase"/>
</dbReference>
<dbReference type="InterPro" id="IPR027417">
    <property type="entry name" value="P-loop_NTPase"/>
</dbReference>
<keyword evidence="3" id="KW-0378">Hydrolase</keyword>
<feature type="domain" description="AAA+ ATPase" evidence="2">
    <location>
        <begin position="295"/>
        <end position="457"/>
    </location>
</feature>
<comment type="caution">
    <text evidence="3">The sequence shown here is derived from an EMBL/GenBank/DDBJ whole genome shotgun (WGS) entry which is preliminary data.</text>
</comment>
<dbReference type="OrthoDB" id="9781481at2"/>
<sequence>MTNDPTLEAAEASLAATSSSHRPFFVPVTRALSQLGGRARKQRVVIRIRELLAGELTEGQLDYLESKNRFGWARHDLKHAGLIVGEYGWWELTELGRAHARAHESDPLSVDLAIPEATEPIARKVQTDTVEVTAFKAYEVPILEALALNLTDRGEILERVERHLGDRLRPGDLRLMPGGVRVFEFRAAWALSNLGKRGLAENPQTGQWKITPAGRLHLEQERDGWDPNGFAPASAKVRADGSGGAPVWPPPTANAPAHRVLDTWQRLRPKLGKPIHDALTLRLAPQLGASPDLAPPRNLIFYGPPGTGKTHVAKQVARALTGEDAADEDGRFRLVQFHPSYAYEDFIQGLRPDIKQTTLRYEQTKGPFVQIAEAAGEDPDNFYVLVIDEINRGDPARIFGELLYALEYRGESVTLALGGKLVVPPNLVVIGTMNSVDRSVALVDYALRRRFGFVRVDPNPEVVGAARVPGLIAEVGPGILDAFNQWIAKRLDRDHQIGHSYFLSPALVEDGDPFGQLWAMDIRPLLEEYFFGDEQALAEADGIWRAIVSRELSDRQTLQDEDDELEEGQVAEP</sequence>
<dbReference type="EC" id="3.1.21.-" evidence="3"/>
<feature type="region of interest" description="Disordered" evidence="1">
    <location>
        <begin position="221"/>
        <end position="244"/>
    </location>
</feature>
<proteinExistence type="predicted"/>
<name>A0A2S9XPW2_9BACT</name>
<evidence type="ECO:0000256" key="1">
    <source>
        <dbReference type="SAM" id="MobiDB-lite"/>
    </source>
</evidence>
<dbReference type="PANTHER" id="PTHR37291">
    <property type="entry name" value="5-METHYLCYTOSINE-SPECIFIC RESTRICTION ENZYME B"/>
    <property type="match status" value="1"/>
</dbReference>
<organism evidence="3 4">
    <name type="scientific">Enhygromyxa salina</name>
    <dbReference type="NCBI Taxonomy" id="215803"/>
    <lineage>
        <taxon>Bacteria</taxon>
        <taxon>Pseudomonadati</taxon>
        <taxon>Myxococcota</taxon>
        <taxon>Polyangia</taxon>
        <taxon>Nannocystales</taxon>
        <taxon>Nannocystaceae</taxon>
        <taxon>Enhygromyxa</taxon>
    </lineage>
</organism>
<gene>
    <name evidence="3" type="primary">mcrB</name>
    <name evidence="3" type="ORF">ENSA7_77180</name>
</gene>
<protein>
    <submittedName>
        <fullName evidence="3">5-methylcytosine-specific restriction enzyme B</fullName>
        <ecNumber evidence="3">3.1.21.-</ecNumber>
    </submittedName>
</protein>
<reference evidence="3 4" key="1">
    <citation type="submission" date="2018-03" db="EMBL/GenBank/DDBJ databases">
        <title>Draft Genome Sequences of the Obligatory Marine Myxobacteria Enhygromyxa salina SWB007.</title>
        <authorList>
            <person name="Poehlein A."/>
            <person name="Moghaddam J.A."/>
            <person name="Harms H."/>
            <person name="Alanjari M."/>
            <person name="Koenig G.M."/>
            <person name="Daniel R."/>
            <person name="Schaeberle T.F."/>
        </authorList>
    </citation>
    <scope>NUCLEOTIDE SEQUENCE [LARGE SCALE GENOMIC DNA]</scope>
    <source>
        <strain evidence="3 4">SWB007</strain>
    </source>
</reference>
<dbReference type="SUPFAM" id="SSF52540">
    <property type="entry name" value="P-loop containing nucleoside triphosphate hydrolases"/>
    <property type="match status" value="1"/>
</dbReference>
<dbReference type="InterPro" id="IPR025745">
    <property type="entry name" value="Mrr-like_N_dom"/>
</dbReference>
<evidence type="ECO:0000259" key="2">
    <source>
        <dbReference type="SMART" id="SM00382"/>
    </source>
</evidence>
<evidence type="ECO:0000313" key="4">
    <source>
        <dbReference type="Proteomes" id="UP000238823"/>
    </source>
</evidence>
<dbReference type="CDD" id="cd00009">
    <property type="entry name" value="AAA"/>
    <property type="match status" value="1"/>
</dbReference>
<dbReference type="AlphaFoldDB" id="A0A2S9XPW2"/>
<evidence type="ECO:0000313" key="3">
    <source>
        <dbReference type="EMBL" id="PRP94895.1"/>
    </source>
</evidence>
<dbReference type="SMART" id="SM00382">
    <property type="entry name" value="AAA"/>
    <property type="match status" value="1"/>
</dbReference>
<dbReference type="GO" id="GO:0016887">
    <property type="term" value="F:ATP hydrolysis activity"/>
    <property type="evidence" value="ECO:0007669"/>
    <property type="project" value="InterPro"/>
</dbReference>
<dbReference type="PANTHER" id="PTHR37291:SF1">
    <property type="entry name" value="TYPE IV METHYL-DIRECTED RESTRICTION ENZYME ECOKMCRB SUBUNIT"/>
    <property type="match status" value="1"/>
</dbReference>
<dbReference type="Gene3D" id="3.40.50.300">
    <property type="entry name" value="P-loop containing nucleotide triphosphate hydrolases"/>
    <property type="match status" value="1"/>
</dbReference>
<dbReference type="Pfam" id="PF07728">
    <property type="entry name" value="AAA_5"/>
    <property type="match status" value="1"/>
</dbReference>
<dbReference type="Proteomes" id="UP000238823">
    <property type="component" value="Unassembled WGS sequence"/>
</dbReference>